<accession>A0AAN6S6D7</accession>
<feature type="transmembrane region" description="Helical" evidence="3">
    <location>
        <begin position="20"/>
        <end position="41"/>
    </location>
</feature>
<dbReference type="Proteomes" id="UP001303473">
    <property type="component" value="Unassembled WGS sequence"/>
</dbReference>
<organism evidence="5 6">
    <name type="scientific">Diplogelasinospora grovesii</name>
    <dbReference type="NCBI Taxonomy" id="303347"/>
    <lineage>
        <taxon>Eukaryota</taxon>
        <taxon>Fungi</taxon>
        <taxon>Dikarya</taxon>
        <taxon>Ascomycota</taxon>
        <taxon>Pezizomycotina</taxon>
        <taxon>Sordariomycetes</taxon>
        <taxon>Sordariomycetidae</taxon>
        <taxon>Sordariales</taxon>
        <taxon>Diplogelasinosporaceae</taxon>
        <taxon>Diplogelasinospora</taxon>
    </lineage>
</organism>
<feature type="compositionally biased region" description="Basic and acidic residues" evidence="2">
    <location>
        <begin position="273"/>
        <end position="287"/>
    </location>
</feature>
<feature type="compositionally biased region" description="Low complexity" evidence="2">
    <location>
        <begin position="288"/>
        <end position="297"/>
    </location>
</feature>
<evidence type="ECO:0000313" key="5">
    <source>
        <dbReference type="EMBL" id="KAK3942797.1"/>
    </source>
</evidence>
<keyword evidence="1" id="KW-0479">Metal-binding</keyword>
<keyword evidence="6" id="KW-1185">Reference proteome</keyword>
<evidence type="ECO:0000256" key="1">
    <source>
        <dbReference type="PROSITE-ProRule" id="PRU00175"/>
    </source>
</evidence>
<gene>
    <name evidence="5" type="ORF">QBC46DRAFT_378871</name>
</gene>
<feature type="region of interest" description="Disordered" evidence="2">
    <location>
        <begin position="256"/>
        <end position="311"/>
    </location>
</feature>
<dbReference type="GO" id="GO:0008270">
    <property type="term" value="F:zinc ion binding"/>
    <property type="evidence" value="ECO:0007669"/>
    <property type="project" value="UniProtKB-KW"/>
</dbReference>
<keyword evidence="1" id="KW-0862">Zinc</keyword>
<dbReference type="EMBL" id="MU853770">
    <property type="protein sequence ID" value="KAK3942797.1"/>
    <property type="molecule type" value="Genomic_DNA"/>
</dbReference>
<evidence type="ECO:0000259" key="4">
    <source>
        <dbReference type="PROSITE" id="PS50089"/>
    </source>
</evidence>
<dbReference type="SUPFAM" id="SSF57850">
    <property type="entry name" value="RING/U-box"/>
    <property type="match status" value="1"/>
</dbReference>
<keyword evidence="3" id="KW-0472">Membrane</keyword>
<feature type="region of interest" description="Disordered" evidence="2">
    <location>
        <begin position="122"/>
        <end position="153"/>
    </location>
</feature>
<feature type="domain" description="RING-type" evidence="4">
    <location>
        <begin position="158"/>
        <end position="201"/>
    </location>
</feature>
<name>A0AAN6S6D7_9PEZI</name>
<feature type="compositionally biased region" description="Basic and acidic residues" evidence="2">
    <location>
        <begin position="298"/>
        <end position="311"/>
    </location>
</feature>
<proteinExistence type="predicted"/>
<feature type="compositionally biased region" description="Basic and acidic residues" evidence="2">
    <location>
        <begin position="125"/>
        <end position="153"/>
    </location>
</feature>
<dbReference type="PROSITE" id="PS50089">
    <property type="entry name" value="ZF_RING_2"/>
    <property type="match status" value="1"/>
</dbReference>
<keyword evidence="3" id="KW-1133">Transmembrane helix</keyword>
<dbReference type="AlphaFoldDB" id="A0AAN6S6D7"/>
<evidence type="ECO:0000256" key="3">
    <source>
        <dbReference type="SAM" id="Phobius"/>
    </source>
</evidence>
<keyword evidence="1" id="KW-0863">Zinc-finger</keyword>
<reference evidence="6" key="1">
    <citation type="journal article" date="2023" name="Mol. Phylogenet. Evol.">
        <title>Genome-scale phylogeny and comparative genomics of the fungal order Sordariales.</title>
        <authorList>
            <person name="Hensen N."/>
            <person name="Bonometti L."/>
            <person name="Westerberg I."/>
            <person name="Brannstrom I.O."/>
            <person name="Guillou S."/>
            <person name="Cros-Aarteil S."/>
            <person name="Calhoun S."/>
            <person name="Haridas S."/>
            <person name="Kuo A."/>
            <person name="Mondo S."/>
            <person name="Pangilinan J."/>
            <person name="Riley R."/>
            <person name="LaButti K."/>
            <person name="Andreopoulos B."/>
            <person name="Lipzen A."/>
            <person name="Chen C."/>
            <person name="Yan M."/>
            <person name="Daum C."/>
            <person name="Ng V."/>
            <person name="Clum A."/>
            <person name="Steindorff A."/>
            <person name="Ohm R.A."/>
            <person name="Martin F."/>
            <person name="Silar P."/>
            <person name="Natvig D.O."/>
            <person name="Lalanne C."/>
            <person name="Gautier V."/>
            <person name="Ament-Velasquez S.L."/>
            <person name="Kruys A."/>
            <person name="Hutchinson M.I."/>
            <person name="Powell A.J."/>
            <person name="Barry K."/>
            <person name="Miller A.N."/>
            <person name="Grigoriev I.V."/>
            <person name="Debuchy R."/>
            <person name="Gladieux P."/>
            <person name="Hiltunen Thoren M."/>
            <person name="Johannesson H."/>
        </authorList>
    </citation>
    <scope>NUCLEOTIDE SEQUENCE [LARGE SCALE GENOMIC DNA]</scope>
    <source>
        <strain evidence="6">CBS 340.73</strain>
    </source>
</reference>
<dbReference type="PANTHER" id="PTHR45676:SF41">
    <property type="entry name" value="RING-H2 FINGER PROTEIN ATL66"/>
    <property type="match status" value="1"/>
</dbReference>
<dbReference type="Pfam" id="PF13639">
    <property type="entry name" value="zf-RING_2"/>
    <property type="match status" value="1"/>
</dbReference>
<dbReference type="SMART" id="SM00184">
    <property type="entry name" value="RING"/>
    <property type="match status" value="1"/>
</dbReference>
<sequence>MYLHSRASTAQSPPEPNNGLPAVSIVLCLVTIVIVIAFLFARRRWALAPIQETETAADTFTRLARGGAADVGGGRKKKVLAVGILEAIPVVKYRTQLNRRDREWDIPDDRLIEKENCNNDAGITEEGKQREREEAKGKREKGQKEKQKEKEKTGEVSCPVCTEDFVADDDVRILPPCRHTFHQRCIDVWLLGSAATCPVCRVDLNEHIHVVTGPALPLPSVSRDQVYHVQESSEGIDKSAATAGGNVVGTVEKVEVEKVEVEEGTSGASTSTDSHEDGCECERRLQDTEPQPEQQQEQDQKQKQHNDNFPG</sequence>
<dbReference type="InterPro" id="IPR001841">
    <property type="entry name" value="Znf_RING"/>
</dbReference>
<keyword evidence="3" id="KW-0812">Transmembrane</keyword>
<evidence type="ECO:0000313" key="6">
    <source>
        <dbReference type="Proteomes" id="UP001303473"/>
    </source>
</evidence>
<dbReference type="InterPro" id="IPR013083">
    <property type="entry name" value="Znf_RING/FYVE/PHD"/>
</dbReference>
<evidence type="ECO:0000256" key="2">
    <source>
        <dbReference type="SAM" id="MobiDB-lite"/>
    </source>
</evidence>
<comment type="caution">
    <text evidence="5">The sequence shown here is derived from an EMBL/GenBank/DDBJ whole genome shotgun (WGS) entry which is preliminary data.</text>
</comment>
<dbReference type="PANTHER" id="PTHR45676">
    <property type="entry name" value="RING-H2 FINGER PROTEIN ATL51-RELATED"/>
    <property type="match status" value="1"/>
</dbReference>
<dbReference type="Gene3D" id="3.30.40.10">
    <property type="entry name" value="Zinc/RING finger domain, C3HC4 (zinc finger)"/>
    <property type="match status" value="1"/>
</dbReference>
<protein>
    <recommendedName>
        <fullName evidence="4">RING-type domain-containing protein</fullName>
    </recommendedName>
</protein>
<dbReference type="CDD" id="cd16473">
    <property type="entry name" value="RING-H2_RNF103"/>
    <property type="match status" value="1"/>
</dbReference>